<proteinExistence type="predicted"/>
<dbReference type="PANTHER" id="PTHR35502">
    <property type="entry name" value="PROTEIN MICROTUBULE BINDING PROTEIN 2C"/>
    <property type="match status" value="1"/>
</dbReference>
<feature type="compositionally biased region" description="Basic and acidic residues" evidence="2">
    <location>
        <begin position="134"/>
        <end position="163"/>
    </location>
</feature>
<comment type="caution">
    <text evidence="3">The sequence shown here is derived from an EMBL/GenBank/DDBJ whole genome shotgun (WGS) entry which is preliminary data.</text>
</comment>
<sequence>MERREERDLRVLESGVREGRRRVAREEMRCEKREKGKREESGVRRQSSKALSLSPLSSHPKTSQMLQRSPDLAPPPTEKPLPSVAGHGANVDRQLYKNLVEMLPLVESLMDRRVNSAYSRRAPMVYTPAPPKSKKADSKGEKAPPNDSEKQRVLTESTEKVEQDLTSNGNESAKKYEEEIVKLREQIENLQQKLLEKDEALRTAQSSVGEMSSIYVTLNNLRHVVGEKDALIQSTNSQLNNAKMLLAEKQAALEKLEWEVKASNSKIEELEECMGFMEFEISSLMKLFEKLCEDSSAGTEDFAIPSHRADADLHGMENGDEMKTERMDQEMRAYVAALAAARENPSDEFLVAVAEARTRLHAVVY</sequence>
<dbReference type="GO" id="GO:0008017">
    <property type="term" value="F:microtubule binding"/>
    <property type="evidence" value="ECO:0007669"/>
    <property type="project" value="InterPro"/>
</dbReference>
<accession>A0A9Q0HU96</accession>
<feature type="compositionally biased region" description="Basic and acidic residues" evidence="2">
    <location>
        <begin position="24"/>
        <end position="43"/>
    </location>
</feature>
<protein>
    <submittedName>
        <fullName evidence="3">Uncharacterized protein</fullName>
    </submittedName>
</protein>
<dbReference type="OrthoDB" id="1915670at2759"/>
<dbReference type="AlphaFoldDB" id="A0A9Q0HU96"/>
<keyword evidence="4" id="KW-1185">Reference proteome</keyword>
<dbReference type="Proteomes" id="UP001151287">
    <property type="component" value="Unassembled WGS sequence"/>
</dbReference>
<gene>
    <name evidence="3" type="ORF">LUZ63_007269</name>
</gene>
<dbReference type="EMBL" id="JAMQYH010000002">
    <property type="protein sequence ID" value="KAJ1698757.1"/>
    <property type="molecule type" value="Genomic_DNA"/>
</dbReference>
<feature type="region of interest" description="Disordered" evidence="2">
    <location>
        <begin position="121"/>
        <end position="173"/>
    </location>
</feature>
<feature type="compositionally biased region" description="Low complexity" evidence="2">
    <location>
        <begin position="44"/>
        <end position="63"/>
    </location>
</feature>
<evidence type="ECO:0000313" key="3">
    <source>
        <dbReference type="EMBL" id="KAJ1698757.1"/>
    </source>
</evidence>
<evidence type="ECO:0000313" key="4">
    <source>
        <dbReference type="Proteomes" id="UP001151287"/>
    </source>
</evidence>
<name>A0A9Q0HU96_9POAL</name>
<dbReference type="InterPro" id="IPR040289">
    <property type="entry name" value="MBP2C"/>
</dbReference>
<reference evidence="3" key="1">
    <citation type="journal article" date="2022" name="Cell">
        <title>Repeat-based holocentromeres influence genome architecture and karyotype evolution.</title>
        <authorList>
            <person name="Hofstatter P.G."/>
            <person name="Thangavel G."/>
            <person name="Lux T."/>
            <person name="Neumann P."/>
            <person name="Vondrak T."/>
            <person name="Novak P."/>
            <person name="Zhang M."/>
            <person name="Costa L."/>
            <person name="Castellani M."/>
            <person name="Scott A."/>
            <person name="Toegelov H."/>
            <person name="Fuchs J."/>
            <person name="Mata-Sucre Y."/>
            <person name="Dias Y."/>
            <person name="Vanzela A.L.L."/>
            <person name="Huettel B."/>
            <person name="Almeida C.C.S."/>
            <person name="Simkova H."/>
            <person name="Souza G."/>
            <person name="Pedrosa-Harand A."/>
            <person name="Macas J."/>
            <person name="Mayer K.F.X."/>
            <person name="Houben A."/>
            <person name="Marques A."/>
        </authorList>
    </citation>
    <scope>NUCLEOTIDE SEQUENCE</scope>
    <source>
        <strain evidence="3">RhyBre1mFocal</strain>
    </source>
</reference>
<feature type="coiled-coil region" evidence="1">
    <location>
        <begin position="232"/>
        <end position="273"/>
    </location>
</feature>
<feature type="region of interest" description="Disordered" evidence="2">
    <location>
        <begin position="14"/>
        <end position="87"/>
    </location>
</feature>
<evidence type="ECO:0000256" key="1">
    <source>
        <dbReference type="SAM" id="Coils"/>
    </source>
</evidence>
<organism evidence="3 4">
    <name type="scientific">Rhynchospora breviuscula</name>
    <dbReference type="NCBI Taxonomy" id="2022672"/>
    <lineage>
        <taxon>Eukaryota</taxon>
        <taxon>Viridiplantae</taxon>
        <taxon>Streptophyta</taxon>
        <taxon>Embryophyta</taxon>
        <taxon>Tracheophyta</taxon>
        <taxon>Spermatophyta</taxon>
        <taxon>Magnoliopsida</taxon>
        <taxon>Liliopsida</taxon>
        <taxon>Poales</taxon>
        <taxon>Cyperaceae</taxon>
        <taxon>Cyperoideae</taxon>
        <taxon>Rhynchosporeae</taxon>
        <taxon>Rhynchospora</taxon>
    </lineage>
</organism>
<dbReference type="PANTHER" id="PTHR35502:SF2">
    <property type="entry name" value="PROTEIN MICROTUBULE BINDING PROTEIN 2C"/>
    <property type="match status" value="1"/>
</dbReference>
<dbReference type="GO" id="GO:0010497">
    <property type="term" value="P:plasmodesmata-mediated intercellular transport"/>
    <property type="evidence" value="ECO:0007669"/>
    <property type="project" value="InterPro"/>
</dbReference>
<keyword evidence="1" id="KW-0175">Coiled coil</keyword>
<evidence type="ECO:0000256" key="2">
    <source>
        <dbReference type="SAM" id="MobiDB-lite"/>
    </source>
</evidence>